<evidence type="ECO:0000313" key="2">
    <source>
        <dbReference type="Proteomes" id="UP000604046"/>
    </source>
</evidence>
<sequence length="106" mass="11725">MAKNAEQLALQVKVKCRSTSHLILRSGTLLYNEDMQMVEIEFAKPQEELGPPMIIMKLSSISGVKAMDYIEGTRVNCAGTSRQPQIQLQSSGSPIPSQKLFELTTL</sequence>
<name>A0A812J9K8_9DINO</name>
<proteinExistence type="predicted"/>
<protein>
    <submittedName>
        <fullName evidence="1">Hcp protein</fullName>
    </submittedName>
</protein>
<keyword evidence="2" id="KW-1185">Reference proteome</keyword>
<comment type="caution">
    <text evidence="1">The sequence shown here is derived from an EMBL/GenBank/DDBJ whole genome shotgun (WGS) entry which is preliminary data.</text>
</comment>
<accession>A0A812J9K8</accession>
<evidence type="ECO:0000313" key="1">
    <source>
        <dbReference type="EMBL" id="CAE7200627.1"/>
    </source>
</evidence>
<dbReference type="Proteomes" id="UP000604046">
    <property type="component" value="Unassembled WGS sequence"/>
</dbReference>
<dbReference type="EMBL" id="CAJNDS010000388">
    <property type="protein sequence ID" value="CAE7200627.1"/>
    <property type="molecule type" value="Genomic_DNA"/>
</dbReference>
<gene>
    <name evidence="1" type="primary">hcp</name>
    <name evidence="1" type="ORF">SNAT2548_LOCUS5961</name>
</gene>
<organism evidence="1 2">
    <name type="scientific">Symbiodinium natans</name>
    <dbReference type="NCBI Taxonomy" id="878477"/>
    <lineage>
        <taxon>Eukaryota</taxon>
        <taxon>Sar</taxon>
        <taxon>Alveolata</taxon>
        <taxon>Dinophyceae</taxon>
        <taxon>Suessiales</taxon>
        <taxon>Symbiodiniaceae</taxon>
        <taxon>Symbiodinium</taxon>
    </lineage>
</organism>
<reference evidence="1" key="1">
    <citation type="submission" date="2021-02" db="EMBL/GenBank/DDBJ databases">
        <authorList>
            <person name="Dougan E. K."/>
            <person name="Rhodes N."/>
            <person name="Thang M."/>
            <person name="Chan C."/>
        </authorList>
    </citation>
    <scope>NUCLEOTIDE SEQUENCE</scope>
</reference>
<dbReference type="OrthoDB" id="409714at2759"/>
<dbReference type="AlphaFoldDB" id="A0A812J9K8"/>